<feature type="non-terminal residue" evidence="2">
    <location>
        <position position="1"/>
    </location>
</feature>
<reference evidence="2 3" key="1">
    <citation type="submission" date="2024-11" db="EMBL/GenBank/DDBJ databases">
        <title>Adaptive evolution of stress response genes in parasites aligns with host niche diversity.</title>
        <authorList>
            <person name="Hahn C."/>
            <person name="Resl P."/>
        </authorList>
    </citation>
    <scope>NUCLEOTIDE SEQUENCE [LARGE SCALE GENOMIC DNA]</scope>
    <source>
        <strain evidence="2">EGGRZ-B1_66</strain>
        <tissue evidence="2">Body</tissue>
    </source>
</reference>
<evidence type="ECO:0000313" key="2">
    <source>
        <dbReference type="EMBL" id="KAL3307183.1"/>
    </source>
</evidence>
<feature type="non-terminal residue" evidence="2">
    <location>
        <position position="85"/>
    </location>
</feature>
<sequence length="85" mass="9194">IFSGGVAANSFLRSAVQHLANENDLHFSAPPQRLCTDNGVMIAWNGALLHARGLRIVHDTQSIDYSPVYVFTTHSGFLPISSLAT</sequence>
<organism evidence="2 3">
    <name type="scientific">Cichlidogyrus casuarinus</name>
    <dbReference type="NCBI Taxonomy" id="1844966"/>
    <lineage>
        <taxon>Eukaryota</taxon>
        <taxon>Metazoa</taxon>
        <taxon>Spiralia</taxon>
        <taxon>Lophotrochozoa</taxon>
        <taxon>Platyhelminthes</taxon>
        <taxon>Monogenea</taxon>
        <taxon>Monopisthocotylea</taxon>
        <taxon>Dactylogyridea</taxon>
        <taxon>Ancyrocephalidae</taxon>
        <taxon>Cichlidogyrus</taxon>
    </lineage>
</organism>
<gene>
    <name evidence="2" type="primary">OSGEPL1</name>
    <name evidence="2" type="ORF">Ciccas_014310</name>
</gene>
<keyword evidence="3" id="KW-1185">Reference proteome</keyword>
<evidence type="ECO:0000313" key="3">
    <source>
        <dbReference type="Proteomes" id="UP001626550"/>
    </source>
</evidence>
<dbReference type="PANTHER" id="PTHR11735">
    <property type="entry name" value="TRNA N6-ADENOSINE THREONYLCARBAMOYLTRANSFERASE"/>
    <property type="match status" value="1"/>
</dbReference>
<dbReference type="Gene3D" id="3.30.420.40">
    <property type="match status" value="1"/>
</dbReference>
<dbReference type="InterPro" id="IPR000905">
    <property type="entry name" value="Gcp-like_dom"/>
</dbReference>
<name>A0ABD2PJJ2_9PLAT</name>
<dbReference type="AlphaFoldDB" id="A0ABD2PJJ2"/>
<evidence type="ECO:0000259" key="1">
    <source>
        <dbReference type="Pfam" id="PF00814"/>
    </source>
</evidence>
<feature type="domain" description="Gcp-like" evidence="1">
    <location>
        <begin position="2"/>
        <end position="44"/>
    </location>
</feature>
<dbReference type="PANTHER" id="PTHR11735:SF6">
    <property type="entry name" value="TRNA N6-ADENOSINE THREONYLCARBAMOYLTRANSFERASE, MITOCHONDRIAL"/>
    <property type="match status" value="1"/>
</dbReference>
<dbReference type="Proteomes" id="UP001626550">
    <property type="component" value="Unassembled WGS sequence"/>
</dbReference>
<comment type="caution">
    <text evidence="2">The sequence shown here is derived from an EMBL/GenBank/DDBJ whole genome shotgun (WGS) entry which is preliminary data.</text>
</comment>
<dbReference type="EMBL" id="JBJKFK010008071">
    <property type="protein sequence ID" value="KAL3307183.1"/>
    <property type="molecule type" value="Genomic_DNA"/>
</dbReference>
<proteinExistence type="predicted"/>
<protein>
    <submittedName>
        <fullName evidence="2">tRNA N6-adenosine threonylcarbamoyltransferase, mitochondrial</fullName>
    </submittedName>
</protein>
<accession>A0ABD2PJJ2</accession>
<dbReference type="Pfam" id="PF00814">
    <property type="entry name" value="TsaD"/>
    <property type="match status" value="1"/>
</dbReference>